<sequence>MAVTSSLKASTPFLRRVCDGIAETVPAHR</sequence>
<proteinExistence type="predicted"/>
<name>A0A8S5SI29_9CAUD</name>
<organism evidence="1">
    <name type="scientific">Myoviridae sp. ctuIn11</name>
    <dbReference type="NCBI Taxonomy" id="2827715"/>
    <lineage>
        <taxon>Viruses</taxon>
        <taxon>Duplodnaviria</taxon>
        <taxon>Heunggongvirae</taxon>
        <taxon>Uroviricota</taxon>
        <taxon>Caudoviricetes</taxon>
    </lineage>
</organism>
<dbReference type="EMBL" id="BK032596">
    <property type="protein sequence ID" value="DAF50491.1"/>
    <property type="molecule type" value="Genomic_DNA"/>
</dbReference>
<reference evidence="1" key="1">
    <citation type="journal article" date="2021" name="Proc. Natl. Acad. Sci. U.S.A.">
        <title>A Catalog of Tens of Thousands of Viruses from Human Metagenomes Reveals Hidden Associations with Chronic Diseases.</title>
        <authorList>
            <person name="Tisza M.J."/>
            <person name="Buck C.B."/>
        </authorList>
    </citation>
    <scope>NUCLEOTIDE SEQUENCE</scope>
    <source>
        <strain evidence="1">CtuIn11</strain>
    </source>
</reference>
<accession>A0A8S5SI29</accession>
<evidence type="ECO:0000313" key="1">
    <source>
        <dbReference type="EMBL" id="DAF50491.1"/>
    </source>
</evidence>
<protein>
    <submittedName>
        <fullName evidence="1">Uncharacterized protein</fullName>
    </submittedName>
</protein>